<dbReference type="Pfam" id="PF02333">
    <property type="entry name" value="Phytase"/>
    <property type="match status" value="1"/>
</dbReference>
<proteinExistence type="predicted"/>
<dbReference type="GO" id="GO:0016158">
    <property type="term" value="F:inositol hexakisphosphate 3-phosphatase activity"/>
    <property type="evidence" value="ECO:0007669"/>
    <property type="project" value="UniProtKB-EC"/>
</dbReference>
<dbReference type="PROSITE" id="PS51662">
    <property type="entry name" value="BP_PHYTASE"/>
    <property type="match status" value="1"/>
</dbReference>
<dbReference type="SUPFAM" id="SSF50956">
    <property type="entry name" value="Thermostable phytase (3-phytase)"/>
    <property type="match status" value="1"/>
</dbReference>
<sequence length="343" mass="38289">MKKTLFFVFSAMFISCNNQLAPVAADALSPVVITQKTPNDTDDPAIWIHPTDPAQSLVLGTDKNEANGGLYLFDLKGNIVNKFVPLDRPNNVDVAYGMLLNGQKTDIAVVTERKKNQIRVFSLPDLQPIDGGGIPVFEGETLRDPMGIATYSDAENGKIYVIVGRKEGPSESYLWQYELIANELVTAYKVREFGKYSGKKEIEAIAVDNQLGYIYYCDETVGIRKYYADPKKGNQELALFATEGFKRDHEGIAIYHQTDTTGYILVSNQQKNTFMVYPREGIAGNPHQYPLLAQIPLSSIECDGADVTNIPLNEQFPQGMLVVMSNGKIFQYYDWQEIASKIK</sequence>
<accession>A0A0B7HPS4</accession>
<gene>
    <name evidence="1" type="ORF">CCAN12_810152</name>
</gene>
<protein>
    <submittedName>
        <fullName evidence="1">Myo-inositol-hexaphosphate 3-phosphohydrolase</fullName>
        <ecNumber evidence="1">3.1.3.8</ecNumber>
    </submittedName>
</protein>
<keyword evidence="1" id="KW-0378">Hydrolase</keyword>
<dbReference type="InterPro" id="IPR011042">
    <property type="entry name" value="6-blade_b-propeller_TolB-like"/>
</dbReference>
<evidence type="ECO:0000313" key="2">
    <source>
        <dbReference type="Proteomes" id="UP000044026"/>
    </source>
</evidence>
<dbReference type="InterPro" id="IPR003431">
    <property type="entry name" value="B-propeller_Phytase"/>
</dbReference>
<dbReference type="PROSITE" id="PS51257">
    <property type="entry name" value="PROKAR_LIPOPROTEIN"/>
    <property type="match status" value="1"/>
</dbReference>
<dbReference type="RefSeq" id="WP_042002323.1">
    <property type="nucleotide sequence ID" value="NZ_CP022382.1"/>
</dbReference>
<organism evidence="1 2">
    <name type="scientific">Capnocytophaga canimorsus</name>
    <dbReference type="NCBI Taxonomy" id="28188"/>
    <lineage>
        <taxon>Bacteria</taxon>
        <taxon>Pseudomonadati</taxon>
        <taxon>Bacteroidota</taxon>
        <taxon>Flavobacteriia</taxon>
        <taxon>Flavobacteriales</taxon>
        <taxon>Flavobacteriaceae</taxon>
        <taxon>Capnocytophaga</taxon>
    </lineage>
</organism>
<dbReference type="Gene3D" id="2.120.10.30">
    <property type="entry name" value="TolB, C-terminal domain"/>
    <property type="match status" value="1"/>
</dbReference>
<dbReference type="AlphaFoldDB" id="A0A0B7HPS4"/>
<name>A0A0B7HPS4_9FLAO</name>
<dbReference type="Proteomes" id="UP000044026">
    <property type="component" value="Unassembled WGS sequence"/>
</dbReference>
<dbReference type="EC" id="3.1.3.8" evidence="1"/>
<dbReference type="EMBL" id="CDOE01000080">
    <property type="protein sequence ID" value="CEN41691.1"/>
    <property type="molecule type" value="Genomic_DNA"/>
</dbReference>
<evidence type="ECO:0000313" key="1">
    <source>
        <dbReference type="EMBL" id="CEN41691.1"/>
    </source>
</evidence>
<reference evidence="1 2" key="1">
    <citation type="submission" date="2015-01" db="EMBL/GenBank/DDBJ databases">
        <authorList>
            <person name="Xiang T."/>
            <person name="Song Y."/>
            <person name="Huang L."/>
            <person name="Wang B."/>
            <person name="Wu P."/>
        </authorList>
    </citation>
    <scope>NUCLEOTIDE SEQUENCE [LARGE SCALE GENOMIC DNA]</scope>
    <source>
        <strain evidence="1 2">Cc12</strain>
    </source>
</reference>
<dbReference type="GeneID" id="69580605"/>